<accession>A0ABD5UYR8</accession>
<dbReference type="Proteomes" id="UP001596296">
    <property type="component" value="Unassembled WGS sequence"/>
</dbReference>
<evidence type="ECO:0000313" key="6">
    <source>
        <dbReference type="Proteomes" id="UP001596296"/>
    </source>
</evidence>
<reference evidence="5 6" key="1">
    <citation type="journal article" date="2019" name="Int. J. Syst. Evol. Microbiol.">
        <title>The Global Catalogue of Microorganisms (GCM) 10K type strain sequencing project: providing services to taxonomists for standard genome sequencing and annotation.</title>
        <authorList>
            <consortium name="The Broad Institute Genomics Platform"/>
            <consortium name="The Broad Institute Genome Sequencing Center for Infectious Disease"/>
            <person name="Wu L."/>
            <person name="Ma J."/>
        </authorList>
    </citation>
    <scope>NUCLEOTIDE SEQUENCE [LARGE SCALE GENOMIC DNA]</scope>
    <source>
        <strain evidence="5 6">SKJ47</strain>
    </source>
</reference>
<evidence type="ECO:0000259" key="4">
    <source>
        <dbReference type="Pfam" id="PF24039"/>
    </source>
</evidence>
<comment type="caution">
    <text evidence="5">The sequence shown here is derived from an EMBL/GenBank/DDBJ whole genome shotgun (WGS) entry which is preliminary data.</text>
</comment>
<dbReference type="Gene3D" id="3.30.70.2320">
    <property type="match status" value="1"/>
</dbReference>
<dbReference type="Gene3D" id="3.30.1360.190">
    <property type="match status" value="1"/>
</dbReference>
<evidence type="ECO:0000313" key="5">
    <source>
        <dbReference type="EMBL" id="MFC6893346.1"/>
    </source>
</evidence>
<organism evidence="5 6">
    <name type="scientific">Halopenitus salinus</name>
    <dbReference type="NCBI Taxonomy" id="1198295"/>
    <lineage>
        <taxon>Archaea</taxon>
        <taxon>Methanobacteriati</taxon>
        <taxon>Methanobacteriota</taxon>
        <taxon>Stenosarchaea group</taxon>
        <taxon>Halobacteria</taxon>
        <taxon>Halobacteriales</taxon>
        <taxon>Haloferacaceae</taxon>
        <taxon>Halopenitus</taxon>
    </lineage>
</organism>
<keyword evidence="6" id="KW-1185">Reference proteome</keyword>
<sequence>MDARTDANADGDAGDERPHDERTGDDTPNDVPAVALPDAAIDALRAAVDAEEGDDATTADRGTTLVAPGFRLARTADGYTLEIDGDTHADLSADELTDLARDHPIPVSDWYFHERIVDDAGPRGSFLRWLEGVDPFDDDVDGGDDGTGGGTRDDHAGAAEVLRDRYAALADGVVREWGELRIGTTLESDGTRRYEIRHVDAADLEREHLEAHHDPLAARGIATYDEDDRYRPLKTAPSLPTGWVFPDLEARDCYETVETFYPATIANWYREGRGELDVTHWHEAIERQTGIYGVIETWDRGAGHEHVEWVAETCCVDSQCLKRREWDYDAETPLDVDGGDGAFPCREPCSLVISAARQWTKLEGERERTYEFDLTPSEKEQVEAIIDAVADGRVPEIREADVYEGANRYRTRFLRAKRFDEDGNLCGVETDPDAE</sequence>
<dbReference type="Pfam" id="PF18009">
    <property type="entry name" value="Fer4_23"/>
    <property type="match status" value="1"/>
</dbReference>
<feature type="compositionally biased region" description="Basic and acidic residues" evidence="1">
    <location>
        <begin position="14"/>
        <end position="25"/>
    </location>
</feature>
<feature type="domain" description="DR2241 stabilising" evidence="3">
    <location>
        <begin position="163"/>
        <end position="271"/>
    </location>
</feature>
<feature type="domain" description="DUF7348" evidence="4">
    <location>
        <begin position="40"/>
        <end position="117"/>
    </location>
</feature>
<name>A0ABD5UYR8_9EURY</name>
<protein>
    <submittedName>
        <fullName evidence="5">DR2241 family protein</fullName>
    </submittedName>
</protein>
<dbReference type="AlphaFoldDB" id="A0ABD5UYR8"/>
<evidence type="ECO:0000256" key="1">
    <source>
        <dbReference type="SAM" id="MobiDB-lite"/>
    </source>
</evidence>
<dbReference type="Pfam" id="PF24039">
    <property type="entry name" value="DUF7348"/>
    <property type="match status" value="1"/>
</dbReference>
<proteinExistence type="predicted"/>
<gene>
    <name evidence="5" type="ORF">ACFQE9_12125</name>
</gene>
<dbReference type="InterPro" id="IPR055772">
    <property type="entry name" value="DUF7348"/>
</dbReference>
<dbReference type="InterPro" id="IPR041346">
    <property type="entry name" value="DR2241_Fer4"/>
</dbReference>
<dbReference type="Pfam" id="PF18069">
    <property type="entry name" value="DR2241"/>
    <property type="match status" value="1"/>
</dbReference>
<feature type="domain" description="DR2241 4Fe-4S iron-sulfur cluster binding" evidence="2">
    <location>
        <begin position="273"/>
        <end position="358"/>
    </location>
</feature>
<dbReference type="RefSeq" id="WP_379744883.1">
    <property type="nucleotide sequence ID" value="NZ_JBHSVN010000001.1"/>
</dbReference>
<feature type="region of interest" description="Disordered" evidence="1">
    <location>
        <begin position="1"/>
        <end position="33"/>
    </location>
</feature>
<evidence type="ECO:0000259" key="2">
    <source>
        <dbReference type="Pfam" id="PF18009"/>
    </source>
</evidence>
<dbReference type="InterPro" id="IPR041181">
    <property type="entry name" value="DR2241_middle"/>
</dbReference>
<dbReference type="EMBL" id="JBHSXL010000009">
    <property type="protein sequence ID" value="MFC6893346.1"/>
    <property type="molecule type" value="Genomic_DNA"/>
</dbReference>
<evidence type="ECO:0000259" key="3">
    <source>
        <dbReference type="Pfam" id="PF18069"/>
    </source>
</evidence>